<dbReference type="KEGG" id="blau:DQQ01_00325"/>
<dbReference type="GO" id="GO:0016787">
    <property type="term" value="F:hydrolase activity"/>
    <property type="evidence" value="ECO:0007669"/>
    <property type="project" value="UniProtKB-KW"/>
</dbReference>
<dbReference type="PANTHER" id="PTHR46438:SF2">
    <property type="entry name" value="ALPHA_BETA-HYDROLASES SUPERFAMILY PROTEIN"/>
    <property type="match status" value="1"/>
</dbReference>
<protein>
    <submittedName>
        <fullName evidence="2">Alpha/beta hydrolase</fullName>
    </submittedName>
</protein>
<reference evidence="3" key="1">
    <citation type="submission" date="2018-06" db="EMBL/GenBank/DDBJ databases">
        <title>Description of Blautia argi sp. nov., a new anaerobic isolated from dog feces.</title>
        <authorList>
            <person name="Chang Y.-H."/>
            <person name="Paek J."/>
            <person name="Shin Y."/>
        </authorList>
    </citation>
    <scope>NUCLEOTIDE SEQUENCE [LARGE SCALE GENOMIC DNA]</scope>
    <source>
        <strain evidence="3">KCTC 15426</strain>
    </source>
</reference>
<dbReference type="AlphaFoldDB" id="A0A2Z4U738"/>
<evidence type="ECO:0000313" key="2">
    <source>
        <dbReference type="EMBL" id="AWY96867.1"/>
    </source>
</evidence>
<dbReference type="Proteomes" id="UP000250003">
    <property type="component" value="Chromosome"/>
</dbReference>
<dbReference type="Pfam" id="PF12697">
    <property type="entry name" value="Abhydrolase_6"/>
    <property type="match status" value="1"/>
</dbReference>
<dbReference type="EMBL" id="CP030280">
    <property type="protein sequence ID" value="AWY96867.1"/>
    <property type="molecule type" value="Genomic_DNA"/>
</dbReference>
<accession>A0A2Z4U738</accession>
<dbReference type="OrthoDB" id="9808398at2"/>
<dbReference type="PANTHER" id="PTHR46438">
    <property type="entry name" value="ALPHA/BETA-HYDROLASES SUPERFAMILY PROTEIN"/>
    <property type="match status" value="1"/>
</dbReference>
<proteinExistence type="predicted"/>
<feature type="domain" description="AB hydrolase-1" evidence="1">
    <location>
        <begin position="65"/>
        <end position="311"/>
    </location>
</feature>
<evidence type="ECO:0000313" key="3">
    <source>
        <dbReference type="Proteomes" id="UP000250003"/>
    </source>
</evidence>
<dbReference type="SUPFAM" id="SSF53474">
    <property type="entry name" value="alpha/beta-Hydrolases"/>
    <property type="match status" value="1"/>
</dbReference>
<sequence>MRKNKHKLLTISILFTLATGVIYVINRIIFATAALKNLLHSSAKNFYNWRFGNIYYQKKGSGSPLLLIHDLTVYSSAYEWNQVIDELAKQHTVYAVDLLGCGRSEKPKITYTNYLYVQLVCDFIKNVIHEKTDIAVCGYSASFVLLACHSEPDLFGKLLLINPPAPASLNKAPGKRSKLYKFLLEIPVFGTLIYNMKSSQSNVQLLFTEKYLYNPFHITPELIDTYYEAAHKDFGHSKFLLSSICGLYTNNSITHALKNINQSIVILTGEAEPDGEEIAHTYTELNPAVETCTLKRAKHLPQLETSEDFLETLNIYL</sequence>
<dbReference type="RefSeq" id="WP_111917739.1">
    <property type="nucleotide sequence ID" value="NZ_CP030280.1"/>
</dbReference>
<dbReference type="InterPro" id="IPR029058">
    <property type="entry name" value="AB_hydrolase_fold"/>
</dbReference>
<organism evidence="2 3">
    <name type="scientific">Blautia argi</name>
    <dbReference type="NCBI Taxonomy" id="1912897"/>
    <lineage>
        <taxon>Bacteria</taxon>
        <taxon>Bacillati</taxon>
        <taxon>Bacillota</taxon>
        <taxon>Clostridia</taxon>
        <taxon>Lachnospirales</taxon>
        <taxon>Lachnospiraceae</taxon>
        <taxon>Blautia</taxon>
    </lineage>
</organism>
<name>A0A2Z4U738_9FIRM</name>
<dbReference type="Gene3D" id="3.40.50.1820">
    <property type="entry name" value="alpha/beta hydrolase"/>
    <property type="match status" value="1"/>
</dbReference>
<gene>
    <name evidence="2" type="ORF">DQQ01_00325</name>
</gene>
<keyword evidence="2" id="KW-0378">Hydrolase</keyword>
<evidence type="ECO:0000259" key="1">
    <source>
        <dbReference type="Pfam" id="PF12697"/>
    </source>
</evidence>
<keyword evidence="3" id="KW-1185">Reference proteome</keyword>
<dbReference type="InterPro" id="IPR000073">
    <property type="entry name" value="AB_hydrolase_1"/>
</dbReference>